<keyword evidence="2" id="KW-1185">Reference proteome</keyword>
<accession>A0A7K6NLV0</accession>
<dbReference type="AlphaFoldDB" id="A0A7K6NLV0"/>
<dbReference type="EMBL" id="VZRU01013096">
    <property type="protein sequence ID" value="NWW50205.1"/>
    <property type="molecule type" value="Genomic_DNA"/>
</dbReference>
<protein>
    <submittedName>
        <fullName evidence="1">CE295 protein</fullName>
    </submittedName>
</protein>
<dbReference type="Proteomes" id="UP000565207">
    <property type="component" value="Unassembled WGS sequence"/>
</dbReference>
<proteinExistence type="predicted"/>
<gene>
    <name evidence="1" type="primary">Cep295_1</name>
    <name evidence="1" type="ORF">PEDTOR_R01731</name>
</gene>
<organism evidence="1 2">
    <name type="scientific">Pedionomus torquatus</name>
    <name type="common">Plains-wanderer</name>
    <dbReference type="NCBI Taxonomy" id="227192"/>
    <lineage>
        <taxon>Eukaryota</taxon>
        <taxon>Metazoa</taxon>
        <taxon>Chordata</taxon>
        <taxon>Craniata</taxon>
        <taxon>Vertebrata</taxon>
        <taxon>Euteleostomi</taxon>
        <taxon>Archelosauria</taxon>
        <taxon>Archosauria</taxon>
        <taxon>Dinosauria</taxon>
        <taxon>Saurischia</taxon>
        <taxon>Theropoda</taxon>
        <taxon>Coelurosauria</taxon>
        <taxon>Aves</taxon>
        <taxon>Neognathae</taxon>
        <taxon>Neoaves</taxon>
        <taxon>Charadriiformes</taxon>
        <taxon>Pedionomidae</taxon>
        <taxon>Pedionomus</taxon>
    </lineage>
</organism>
<reference evidence="1 2" key="1">
    <citation type="submission" date="2019-09" db="EMBL/GenBank/DDBJ databases">
        <title>Bird 10,000 Genomes (B10K) Project - Family phase.</title>
        <authorList>
            <person name="Zhang G."/>
        </authorList>
    </citation>
    <scope>NUCLEOTIDE SEQUENCE [LARGE SCALE GENOMIC DNA]</scope>
    <source>
        <strain evidence="1">B10K-DU-029-80</strain>
        <tissue evidence="1">Muscle</tissue>
    </source>
</reference>
<evidence type="ECO:0000313" key="1">
    <source>
        <dbReference type="EMBL" id="NWW50205.1"/>
    </source>
</evidence>
<feature type="non-terminal residue" evidence="1">
    <location>
        <position position="1"/>
    </location>
</feature>
<evidence type="ECO:0000313" key="2">
    <source>
        <dbReference type="Proteomes" id="UP000565207"/>
    </source>
</evidence>
<name>A0A7K6NLV0_PEDTO</name>
<sequence length="126" mass="14076">EQSEEVVCREQKWRSSKPPVTKVKLGLDLEQHELSVIPEVDTPKSCNVSYADKTGSVGGESPPVSTTGKFASVKCYSRVFDGEDRFPLGLTKYEEQTSRGSPRQCRRSNSLLQEVLMRTAENSYDS</sequence>
<feature type="non-terminal residue" evidence="1">
    <location>
        <position position="126"/>
    </location>
</feature>
<comment type="caution">
    <text evidence="1">The sequence shown here is derived from an EMBL/GenBank/DDBJ whole genome shotgun (WGS) entry which is preliminary data.</text>
</comment>